<evidence type="ECO:0000256" key="2">
    <source>
        <dbReference type="ARBA" id="ARBA00023125"/>
    </source>
</evidence>
<dbReference type="InterPro" id="IPR050807">
    <property type="entry name" value="TransReg_Diox_bact_type"/>
</dbReference>
<evidence type="ECO:0000313" key="5">
    <source>
        <dbReference type="EMBL" id="RXJ73842.1"/>
    </source>
</evidence>
<gene>
    <name evidence="5" type="ORF">CS022_07610</name>
</gene>
<evidence type="ECO:0000259" key="4">
    <source>
        <dbReference type="PROSITE" id="PS50943"/>
    </source>
</evidence>
<accession>A0A4Q0YRS7</accession>
<dbReference type="InterPro" id="IPR010982">
    <property type="entry name" value="Lambda_DNA-bd_dom_sf"/>
</dbReference>
<dbReference type="Proteomes" id="UP000290287">
    <property type="component" value="Unassembled WGS sequence"/>
</dbReference>
<dbReference type="SUPFAM" id="SSF47413">
    <property type="entry name" value="lambda repressor-like DNA-binding domains"/>
    <property type="match status" value="1"/>
</dbReference>
<comment type="caution">
    <text evidence="5">The sequence shown here is derived from an EMBL/GenBank/DDBJ whole genome shotgun (WGS) entry which is preliminary data.</text>
</comment>
<evidence type="ECO:0000256" key="3">
    <source>
        <dbReference type="ARBA" id="ARBA00023163"/>
    </source>
</evidence>
<dbReference type="GO" id="GO:0005829">
    <property type="term" value="C:cytosol"/>
    <property type="evidence" value="ECO:0007669"/>
    <property type="project" value="TreeGrafter"/>
</dbReference>
<keyword evidence="3" id="KW-0804">Transcription</keyword>
<dbReference type="RefSeq" id="WP_129121774.1">
    <property type="nucleotide sequence ID" value="NZ_PEIB01000006.1"/>
</dbReference>
<dbReference type="OrthoDB" id="9800901at2"/>
<dbReference type="PANTHER" id="PTHR46797">
    <property type="entry name" value="HTH-TYPE TRANSCRIPTIONAL REGULATOR"/>
    <property type="match status" value="1"/>
</dbReference>
<dbReference type="GO" id="GO:0003677">
    <property type="term" value="F:DNA binding"/>
    <property type="evidence" value="ECO:0007669"/>
    <property type="project" value="UniProtKB-KW"/>
</dbReference>
<dbReference type="Gene3D" id="1.10.260.40">
    <property type="entry name" value="lambda repressor-like DNA-binding domains"/>
    <property type="match status" value="1"/>
</dbReference>
<dbReference type="InterPro" id="IPR001387">
    <property type="entry name" value="Cro/C1-type_HTH"/>
</dbReference>
<keyword evidence="1" id="KW-0805">Transcription regulation</keyword>
<dbReference type="SMART" id="SM00530">
    <property type="entry name" value="HTH_XRE"/>
    <property type="match status" value="1"/>
</dbReference>
<dbReference type="Pfam" id="PF01381">
    <property type="entry name" value="HTH_3"/>
    <property type="match status" value="1"/>
</dbReference>
<reference evidence="5 6" key="1">
    <citation type="submission" date="2017-10" db="EMBL/GenBank/DDBJ databases">
        <title>Nyctiphanis sp. nov., isolated from the stomach of the euphausiid Nyctiphanes simplex (Hansen, 1911) in the Gulf of California.</title>
        <authorList>
            <person name="Gomez-Gil B."/>
            <person name="Aguilar-Mendez M."/>
            <person name="Lopez-Cortes A."/>
            <person name="Gomez-Gutierrez J."/>
            <person name="Roque A."/>
            <person name="Lang E."/>
            <person name="Gonzalez-Castillo A."/>
        </authorList>
    </citation>
    <scope>NUCLEOTIDE SEQUENCE [LARGE SCALE GENOMIC DNA]</scope>
    <source>
        <strain evidence="5 6">CAIM 600</strain>
    </source>
</reference>
<protein>
    <submittedName>
        <fullName evidence="5">Transcriptional regulator</fullName>
    </submittedName>
</protein>
<dbReference type="CDD" id="cd00093">
    <property type="entry name" value="HTH_XRE"/>
    <property type="match status" value="1"/>
</dbReference>
<evidence type="ECO:0000256" key="1">
    <source>
        <dbReference type="ARBA" id="ARBA00023015"/>
    </source>
</evidence>
<dbReference type="EMBL" id="PEIB01000006">
    <property type="protein sequence ID" value="RXJ73842.1"/>
    <property type="molecule type" value="Genomic_DNA"/>
</dbReference>
<keyword evidence="2" id="KW-0238">DNA-binding</keyword>
<sequence length="77" mass="8543">MNDSVLKPFGLHIKSLRTSLNISQEELASRSGLDRTYVSGIERGKRNVGLVNLFRLAQALDLSPSDLLSFDVDNSHE</sequence>
<feature type="domain" description="HTH cro/C1-type" evidence="4">
    <location>
        <begin position="13"/>
        <end position="67"/>
    </location>
</feature>
<dbReference type="AlphaFoldDB" id="A0A4Q0YRS7"/>
<keyword evidence="6" id="KW-1185">Reference proteome</keyword>
<proteinExistence type="predicted"/>
<dbReference type="GO" id="GO:0003700">
    <property type="term" value="F:DNA-binding transcription factor activity"/>
    <property type="evidence" value="ECO:0007669"/>
    <property type="project" value="TreeGrafter"/>
</dbReference>
<dbReference type="PANTHER" id="PTHR46797:SF23">
    <property type="entry name" value="HTH-TYPE TRANSCRIPTIONAL REGULATOR SUTR"/>
    <property type="match status" value="1"/>
</dbReference>
<dbReference type="PROSITE" id="PS50943">
    <property type="entry name" value="HTH_CROC1"/>
    <property type="match status" value="1"/>
</dbReference>
<organism evidence="5 6">
    <name type="scientific">Veronia nyctiphanis</name>
    <dbReference type="NCBI Taxonomy" id="1278244"/>
    <lineage>
        <taxon>Bacteria</taxon>
        <taxon>Pseudomonadati</taxon>
        <taxon>Pseudomonadota</taxon>
        <taxon>Gammaproteobacteria</taxon>
        <taxon>Vibrionales</taxon>
        <taxon>Vibrionaceae</taxon>
        <taxon>Veronia</taxon>
    </lineage>
</organism>
<evidence type="ECO:0000313" key="6">
    <source>
        <dbReference type="Proteomes" id="UP000290287"/>
    </source>
</evidence>
<name>A0A4Q0YRS7_9GAMM</name>